<dbReference type="InterPro" id="IPR036812">
    <property type="entry name" value="NAD(P)_OxRdtase_dom_sf"/>
</dbReference>
<sequence>MAQNNQVVVSVPTDINTGIPVIGFGTSSDPPADSKTVKTAVIQAIESGYRHFDTAALYHSEQPIGEAITEAINRGLIKSRNELFVTSKLWCSDAHPQHVLPAIKETLRNLNMEYLDLYLIHWPVSSKHGIHEYPIKKEDFLPMDFKGVWAAMEECQKLGLTKFIGVSNFSSKKLANIMATATIPPSVLQVEVNPCWQQKKLIDFCKANGIFVVAYAALGAVGTFYGTNRVMESDVLKQIAKEKGKSVAQVCLRWAYEQGIGVVVKSYNKERMKNNLEIFEWELSEEEAKKISEIEQSRACLGMDYTSPYGPFKTIEQVWDE</sequence>
<dbReference type="PROSITE" id="PS00798">
    <property type="entry name" value="ALDOKETO_REDUCTASE_1"/>
    <property type="match status" value="1"/>
</dbReference>
<dbReference type="PRINTS" id="PR00069">
    <property type="entry name" value="ALDKETRDTASE"/>
</dbReference>
<dbReference type="Pfam" id="PF00248">
    <property type="entry name" value="Aldo_ket_red"/>
    <property type="match status" value="1"/>
</dbReference>
<evidence type="ECO:0000256" key="3">
    <source>
        <dbReference type="PIRSR" id="PIRSR000097-2"/>
    </source>
</evidence>
<keyword evidence="7" id="KW-1185">Reference proteome</keyword>
<feature type="binding site" evidence="3">
    <location>
        <position position="121"/>
    </location>
    <ligand>
        <name>substrate</name>
    </ligand>
</feature>
<dbReference type="PIRSF" id="PIRSF000097">
    <property type="entry name" value="AKR"/>
    <property type="match status" value="1"/>
</dbReference>
<evidence type="ECO:0000256" key="1">
    <source>
        <dbReference type="ARBA" id="ARBA00023002"/>
    </source>
</evidence>
<protein>
    <submittedName>
        <fullName evidence="6">Non-functional NADPH-dependent codeinone reductase 2-like</fullName>
    </submittedName>
</protein>
<feature type="domain" description="NADP-dependent oxidoreductase" evidence="5">
    <location>
        <begin position="22"/>
        <end position="295"/>
    </location>
</feature>
<dbReference type="GO" id="GO:0044550">
    <property type="term" value="P:secondary metabolite biosynthetic process"/>
    <property type="evidence" value="ECO:0007669"/>
    <property type="project" value="UniProtKB-ARBA"/>
</dbReference>
<feature type="active site" description="Proton donor" evidence="2">
    <location>
        <position position="58"/>
    </location>
</feature>
<dbReference type="PROSITE" id="PS00062">
    <property type="entry name" value="ALDOKETO_REDUCTASE_2"/>
    <property type="match status" value="1"/>
</dbReference>
<evidence type="ECO:0000256" key="2">
    <source>
        <dbReference type="PIRSR" id="PIRSR000097-1"/>
    </source>
</evidence>
<dbReference type="PANTHER" id="PTHR11732">
    <property type="entry name" value="ALDO/KETO REDUCTASE"/>
    <property type="match status" value="1"/>
</dbReference>
<keyword evidence="1" id="KW-0560">Oxidoreductase</keyword>
<dbReference type="GO" id="GO:0016616">
    <property type="term" value="F:oxidoreductase activity, acting on the CH-OH group of donors, NAD or NADP as acceptor"/>
    <property type="evidence" value="ECO:0007669"/>
    <property type="project" value="InterPro"/>
</dbReference>
<organism evidence="6 7">
    <name type="scientific">Heracleum sosnowskyi</name>
    <dbReference type="NCBI Taxonomy" id="360622"/>
    <lineage>
        <taxon>Eukaryota</taxon>
        <taxon>Viridiplantae</taxon>
        <taxon>Streptophyta</taxon>
        <taxon>Embryophyta</taxon>
        <taxon>Tracheophyta</taxon>
        <taxon>Spermatophyta</taxon>
        <taxon>Magnoliopsida</taxon>
        <taxon>eudicotyledons</taxon>
        <taxon>Gunneridae</taxon>
        <taxon>Pentapetalae</taxon>
        <taxon>asterids</taxon>
        <taxon>campanulids</taxon>
        <taxon>Apiales</taxon>
        <taxon>Apiaceae</taxon>
        <taxon>Apioideae</taxon>
        <taxon>apioid superclade</taxon>
        <taxon>Tordylieae</taxon>
        <taxon>Tordyliinae</taxon>
        <taxon>Heracleum</taxon>
    </lineage>
</organism>
<dbReference type="FunFam" id="3.20.20.100:FF:000014">
    <property type="entry name" value="NAD(P)-linked oxidoreductase superfamily protein"/>
    <property type="match status" value="1"/>
</dbReference>
<accession>A0AAD8I9M1</accession>
<name>A0AAD8I9M1_9APIA</name>
<proteinExistence type="predicted"/>
<dbReference type="AlphaFoldDB" id="A0AAD8I9M1"/>
<reference evidence="6" key="1">
    <citation type="submission" date="2023-02" db="EMBL/GenBank/DDBJ databases">
        <title>Genome of toxic invasive species Heracleum sosnowskyi carries increased number of genes despite the absence of recent whole-genome duplications.</title>
        <authorList>
            <person name="Schelkunov M."/>
            <person name="Shtratnikova V."/>
            <person name="Makarenko M."/>
            <person name="Klepikova A."/>
            <person name="Omelchenko D."/>
            <person name="Novikova G."/>
            <person name="Obukhova E."/>
            <person name="Bogdanov V."/>
            <person name="Penin A."/>
            <person name="Logacheva M."/>
        </authorList>
    </citation>
    <scope>NUCLEOTIDE SEQUENCE</scope>
    <source>
        <strain evidence="6">Hsosn_3</strain>
        <tissue evidence="6">Leaf</tissue>
    </source>
</reference>
<dbReference type="InterPro" id="IPR044497">
    <property type="entry name" value="AKR4A/B"/>
</dbReference>
<dbReference type="Proteomes" id="UP001237642">
    <property type="component" value="Unassembled WGS sequence"/>
</dbReference>
<dbReference type="Gene3D" id="3.20.20.100">
    <property type="entry name" value="NADP-dependent oxidoreductase domain"/>
    <property type="match status" value="1"/>
</dbReference>
<dbReference type="InterPro" id="IPR023210">
    <property type="entry name" value="NADP_OxRdtase_dom"/>
</dbReference>
<dbReference type="SUPFAM" id="SSF51430">
    <property type="entry name" value="NAD(P)-linked oxidoreductase"/>
    <property type="match status" value="1"/>
</dbReference>
<comment type="caution">
    <text evidence="6">The sequence shown here is derived from an EMBL/GenBank/DDBJ whole genome shotgun (WGS) entry which is preliminary data.</text>
</comment>
<evidence type="ECO:0000313" key="7">
    <source>
        <dbReference type="Proteomes" id="UP001237642"/>
    </source>
</evidence>
<dbReference type="EMBL" id="JAUIZM010000006">
    <property type="protein sequence ID" value="KAK1380502.1"/>
    <property type="molecule type" value="Genomic_DNA"/>
</dbReference>
<evidence type="ECO:0000313" key="6">
    <source>
        <dbReference type="EMBL" id="KAK1380502.1"/>
    </source>
</evidence>
<dbReference type="InterPro" id="IPR018170">
    <property type="entry name" value="Aldo/ket_reductase_CS"/>
</dbReference>
<dbReference type="CDD" id="cd19124">
    <property type="entry name" value="AKR_AKR4A_4B"/>
    <property type="match status" value="1"/>
</dbReference>
<dbReference type="InterPro" id="IPR020471">
    <property type="entry name" value="AKR"/>
</dbReference>
<feature type="site" description="Lowers pKa of active site Tyr" evidence="4">
    <location>
        <position position="88"/>
    </location>
</feature>
<reference evidence="6" key="2">
    <citation type="submission" date="2023-05" db="EMBL/GenBank/DDBJ databases">
        <authorList>
            <person name="Schelkunov M.I."/>
        </authorList>
    </citation>
    <scope>NUCLEOTIDE SEQUENCE</scope>
    <source>
        <strain evidence="6">Hsosn_3</strain>
        <tissue evidence="6">Leaf</tissue>
    </source>
</reference>
<evidence type="ECO:0000259" key="5">
    <source>
        <dbReference type="Pfam" id="PF00248"/>
    </source>
</evidence>
<evidence type="ECO:0000256" key="4">
    <source>
        <dbReference type="PIRSR" id="PIRSR000097-3"/>
    </source>
</evidence>
<gene>
    <name evidence="6" type="ORF">POM88_027246</name>
</gene>